<dbReference type="PRINTS" id="PR00116">
    <property type="entry name" value="ARGINASE"/>
</dbReference>
<dbReference type="UniPathway" id="UPA00158">
    <property type="reaction ID" value="UER00270"/>
</dbReference>
<proteinExistence type="inferred from homology"/>
<keyword evidence="4 12" id="KW-0835">Urea cycle</keyword>
<keyword evidence="14" id="KW-1185">Reference proteome</keyword>
<dbReference type="GO" id="GO:0000050">
    <property type="term" value="P:urea cycle"/>
    <property type="evidence" value="ECO:0007669"/>
    <property type="project" value="UniProtKB-UniPathway"/>
</dbReference>
<accession>B3RJY7</accession>
<evidence type="ECO:0000256" key="1">
    <source>
        <dbReference type="ARBA" id="ARBA00005098"/>
    </source>
</evidence>
<dbReference type="GO" id="GO:0005737">
    <property type="term" value="C:cytoplasm"/>
    <property type="evidence" value="ECO:0000318"/>
    <property type="project" value="GO_Central"/>
</dbReference>
<feature type="binding site" evidence="10">
    <location>
        <position position="131"/>
    </location>
    <ligand>
        <name>Mn(2+)</name>
        <dbReference type="ChEBI" id="CHEBI:29035"/>
        <label>1</label>
    </ligand>
</feature>
<dbReference type="FunFam" id="3.40.800.10:FF:000012">
    <property type="entry name" value="Arginase"/>
    <property type="match status" value="1"/>
</dbReference>
<evidence type="ECO:0000256" key="3">
    <source>
        <dbReference type="ARBA" id="ARBA00018123"/>
    </source>
</evidence>
<evidence type="ECO:0000313" key="13">
    <source>
        <dbReference type="EMBL" id="EDV29144.1"/>
    </source>
</evidence>
<keyword evidence="5 12" id="KW-0056">Arginine metabolism</keyword>
<protein>
    <recommendedName>
        <fullName evidence="3 12">Arginase</fullName>
        <ecNumber evidence="2 12">3.5.3.1</ecNumber>
    </recommendedName>
</protein>
<keyword evidence="8 10" id="KW-0464">Manganese</keyword>
<dbReference type="PhylomeDB" id="B3RJY7"/>
<comment type="similarity">
    <text evidence="11 12">Belongs to the arginase family.</text>
</comment>
<evidence type="ECO:0000256" key="6">
    <source>
        <dbReference type="ARBA" id="ARBA00022723"/>
    </source>
</evidence>
<comment type="cofactor">
    <cofactor evidence="10 12">
        <name>Mn(2+)</name>
        <dbReference type="ChEBI" id="CHEBI:29035"/>
    </cofactor>
    <text evidence="10 12">Binds 2 manganese ions per subunit.</text>
</comment>
<evidence type="ECO:0000256" key="11">
    <source>
        <dbReference type="PROSITE-ProRule" id="PRU00742"/>
    </source>
</evidence>
<dbReference type="InParanoid" id="B3RJY7"/>
<evidence type="ECO:0000256" key="7">
    <source>
        <dbReference type="ARBA" id="ARBA00022801"/>
    </source>
</evidence>
<comment type="pathway">
    <text evidence="1 12">Nitrogen metabolism; urea cycle; L-ornithine and urea from L-arginine: step 1/1.</text>
</comment>
<dbReference type="AlphaFoldDB" id="B3RJY7"/>
<dbReference type="OMA" id="YKEFRYA"/>
<dbReference type="eggNOG" id="KOG2965">
    <property type="taxonomic scope" value="Eukaryota"/>
</dbReference>
<dbReference type="RefSeq" id="XP_002108346.1">
    <property type="nucleotide sequence ID" value="XM_002108310.1"/>
</dbReference>
<name>B3RJY7_TRIAD</name>
<dbReference type="STRING" id="10228.B3RJY7"/>
<dbReference type="EMBL" id="DS985241">
    <property type="protein sequence ID" value="EDV29144.1"/>
    <property type="molecule type" value="Genomic_DNA"/>
</dbReference>
<dbReference type="NCBIfam" id="TIGR01229">
    <property type="entry name" value="rocF_arginase"/>
    <property type="match status" value="1"/>
</dbReference>
<evidence type="ECO:0000256" key="8">
    <source>
        <dbReference type="ARBA" id="ARBA00023211"/>
    </source>
</evidence>
<dbReference type="PANTHER" id="PTHR43782">
    <property type="entry name" value="ARGINASE"/>
    <property type="match status" value="1"/>
</dbReference>
<dbReference type="GO" id="GO:0005829">
    <property type="term" value="C:cytosol"/>
    <property type="evidence" value="ECO:0000318"/>
    <property type="project" value="GO_Central"/>
</dbReference>
<evidence type="ECO:0000256" key="12">
    <source>
        <dbReference type="RuleBase" id="RU361159"/>
    </source>
</evidence>
<dbReference type="GO" id="GO:0006525">
    <property type="term" value="P:arginine metabolic process"/>
    <property type="evidence" value="ECO:0007669"/>
    <property type="project" value="UniProtKB-KW"/>
</dbReference>
<dbReference type="InterPro" id="IPR006035">
    <property type="entry name" value="Ureohydrolase"/>
</dbReference>
<reference evidence="13 14" key="1">
    <citation type="journal article" date="2008" name="Nature">
        <title>The Trichoplax genome and the nature of placozoans.</title>
        <authorList>
            <person name="Srivastava M."/>
            <person name="Begovic E."/>
            <person name="Chapman J."/>
            <person name="Putnam N.H."/>
            <person name="Hellsten U."/>
            <person name="Kawashima T."/>
            <person name="Kuo A."/>
            <person name="Mitros T."/>
            <person name="Salamov A."/>
            <person name="Carpenter M.L."/>
            <person name="Signorovitch A.Y."/>
            <person name="Moreno M.A."/>
            <person name="Kamm K."/>
            <person name="Grimwood J."/>
            <person name="Schmutz J."/>
            <person name="Shapiro H."/>
            <person name="Grigoriev I.V."/>
            <person name="Buss L.W."/>
            <person name="Schierwater B."/>
            <person name="Dellaporta S.L."/>
            <person name="Rokhsar D.S."/>
        </authorList>
    </citation>
    <scope>NUCLEOTIDE SEQUENCE [LARGE SCALE GENOMIC DNA]</scope>
    <source>
        <strain evidence="13 14">Grell-BS-1999</strain>
    </source>
</reference>
<dbReference type="PANTHER" id="PTHR43782:SF3">
    <property type="entry name" value="ARGINASE"/>
    <property type="match status" value="1"/>
</dbReference>
<dbReference type="GO" id="GO:0030145">
    <property type="term" value="F:manganese ion binding"/>
    <property type="evidence" value="ECO:0000318"/>
    <property type="project" value="GO_Central"/>
</dbReference>
<dbReference type="InterPro" id="IPR014033">
    <property type="entry name" value="Arginase"/>
</dbReference>
<dbReference type="CDD" id="cd09989">
    <property type="entry name" value="Arginase"/>
    <property type="match status" value="1"/>
</dbReference>
<sequence>MSLAGRATRLPASIVTSAHGLRYYSKMKHAYSNYQTVNIIGYPFSIGQPIDGVHLGPDAMREYGIVQRIKRDAGRKVRDLGNILLDNSRKGEQFGIVKDPATVSAASKLLSEKIQSVLEDDSLPITIGGDHSLAIGSIHGHTARIDDLCVLWIDTHADINTGESTVTGNMHGMPLSILMKELEKKRIPGFEWAKPCMTAKDIAYIGLRDVDPEEFKYIEDIGIHMATMADIDHHGMGSVFERALDTINPRRDRPLFVTWDIDVFDPSEAPSTGTAVRGGLTLREGLHLAEQIAKSGLLVGFDLVEVNPKIGSQEDVKKTMDTACFIIEALLGKTRRANVYQKR</sequence>
<feature type="binding site" evidence="10">
    <location>
        <position position="154"/>
    </location>
    <ligand>
        <name>Mn(2+)</name>
        <dbReference type="ChEBI" id="CHEBI:29035"/>
        <label>1</label>
    </ligand>
</feature>
<feature type="binding site" evidence="10">
    <location>
        <position position="158"/>
    </location>
    <ligand>
        <name>Mn(2+)</name>
        <dbReference type="ChEBI" id="CHEBI:29035"/>
        <label>1</label>
    </ligand>
</feature>
<evidence type="ECO:0000313" key="14">
    <source>
        <dbReference type="Proteomes" id="UP000009022"/>
    </source>
</evidence>
<evidence type="ECO:0000256" key="10">
    <source>
        <dbReference type="PIRSR" id="PIRSR036979-1"/>
    </source>
</evidence>
<dbReference type="Gene3D" id="3.40.800.10">
    <property type="entry name" value="Ureohydrolase domain"/>
    <property type="match status" value="1"/>
</dbReference>
<dbReference type="InterPro" id="IPR023696">
    <property type="entry name" value="Ureohydrolase_dom_sf"/>
</dbReference>
<keyword evidence="7 12" id="KW-0378">Hydrolase</keyword>
<dbReference type="SUPFAM" id="SSF52768">
    <property type="entry name" value="Arginase/deacetylase"/>
    <property type="match status" value="1"/>
</dbReference>
<comment type="catalytic activity">
    <reaction evidence="9 12">
        <text>L-arginine + H2O = urea + L-ornithine</text>
        <dbReference type="Rhea" id="RHEA:20569"/>
        <dbReference type="ChEBI" id="CHEBI:15377"/>
        <dbReference type="ChEBI" id="CHEBI:16199"/>
        <dbReference type="ChEBI" id="CHEBI:32682"/>
        <dbReference type="ChEBI" id="CHEBI:46911"/>
        <dbReference type="EC" id="3.5.3.1"/>
    </reaction>
</comment>
<evidence type="ECO:0000256" key="4">
    <source>
        <dbReference type="ARBA" id="ARBA00022436"/>
    </source>
</evidence>
<dbReference type="Proteomes" id="UP000009022">
    <property type="component" value="Unassembled WGS sequence"/>
</dbReference>
<organism evidence="13 14">
    <name type="scientific">Trichoplax adhaerens</name>
    <name type="common">Trichoplax reptans</name>
    <dbReference type="NCBI Taxonomy" id="10228"/>
    <lineage>
        <taxon>Eukaryota</taxon>
        <taxon>Metazoa</taxon>
        <taxon>Placozoa</taxon>
        <taxon>Uniplacotomia</taxon>
        <taxon>Trichoplacea</taxon>
        <taxon>Trichoplacidae</taxon>
        <taxon>Trichoplax</taxon>
    </lineage>
</organism>
<dbReference type="GO" id="GO:0004053">
    <property type="term" value="F:arginase activity"/>
    <property type="evidence" value="ECO:0000318"/>
    <property type="project" value="GO_Central"/>
</dbReference>
<dbReference type="Pfam" id="PF00491">
    <property type="entry name" value="Arginase"/>
    <property type="match status" value="1"/>
</dbReference>
<keyword evidence="6 10" id="KW-0479">Metal-binding</keyword>
<feature type="binding site" evidence="10">
    <location>
        <position position="260"/>
    </location>
    <ligand>
        <name>Mn(2+)</name>
        <dbReference type="ChEBI" id="CHEBI:29035"/>
        <label>1</label>
    </ligand>
</feature>
<dbReference type="PROSITE" id="PS51409">
    <property type="entry name" value="ARGINASE_2"/>
    <property type="match status" value="1"/>
</dbReference>
<gene>
    <name evidence="13" type="ORF">TRIADDRAFT_52723</name>
</gene>
<dbReference type="HOGENOM" id="CLU_039478_6_1_1"/>
<dbReference type="FunCoup" id="B3RJY7">
    <property type="interactions" value="118"/>
</dbReference>
<dbReference type="OrthoDB" id="9992747at2759"/>
<dbReference type="EC" id="3.5.3.1" evidence="2 12"/>
<dbReference type="PIRSF" id="PIRSF036979">
    <property type="entry name" value="Arginase"/>
    <property type="match status" value="1"/>
</dbReference>
<dbReference type="KEGG" id="tad:TRIADDRAFT_52723"/>
<evidence type="ECO:0000256" key="9">
    <source>
        <dbReference type="ARBA" id="ARBA00047391"/>
    </source>
</evidence>
<dbReference type="GeneID" id="6750282"/>
<evidence type="ECO:0000256" key="5">
    <source>
        <dbReference type="ARBA" id="ARBA00022503"/>
    </source>
</evidence>
<feature type="binding site" evidence="10">
    <location>
        <position position="262"/>
    </location>
    <ligand>
        <name>Mn(2+)</name>
        <dbReference type="ChEBI" id="CHEBI:29035"/>
        <label>1</label>
    </ligand>
</feature>
<feature type="binding site" evidence="10">
    <location>
        <position position="156"/>
    </location>
    <ligand>
        <name>Mn(2+)</name>
        <dbReference type="ChEBI" id="CHEBI:29035"/>
        <label>1</label>
    </ligand>
</feature>
<evidence type="ECO:0000256" key="2">
    <source>
        <dbReference type="ARBA" id="ARBA00012168"/>
    </source>
</evidence>
<dbReference type="CTD" id="6750282"/>